<sequence>MNRNNIPTSDLSNLWTANKIAKLIFDIKKPSFDRTYFERRQRIKAATTQSVSKAKTPTMPPCHVSLQKLPHITTPIDLRMMYKTWERAIWCGETWWHYSSELERYTQTHSTTSLQHLADMRPDNHKWLKRMRESLVDAKSNQSAREMYPTDFEGTVLTNQHINIMVGWINNSLTKIGLPKLQELAL</sequence>
<reference evidence="2" key="1">
    <citation type="journal article" date="2019" name="Int. J. Syst. Evol. Microbiol.">
        <title>The Global Catalogue of Microorganisms (GCM) 10K type strain sequencing project: providing services to taxonomists for standard genome sequencing and annotation.</title>
        <authorList>
            <consortium name="The Broad Institute Genomics Platform"/>
            <consortium name="The Broad Institute Genome Sequencing Center for Infectious Disease"/>
            <person name="Wu L."/>
            <person name="Ma J."/>
        </authorList>
    </citation>
    <scope>NUCLEOTIDE SEQUENCE [LARGE SCALE GENOMIC DNA]</scope>
    <source>
        <strain evidence="2">JCM 17805</strain>
    </source>
</reference>
<name>A0ABP8V3W8_9GAMM</name>
<keyword evidence="2" id="KW-1185">Reference proteome</keyword>
<proteinExistence type="predicted"/>
<protein>
    <submittedName>
        <fullName evidence="1">Uncharacterized protein</fullName>
    </submittedName>
</protein>
<evidence type="ECO:0000313" key="1">
    <source>
        <dbReference type="EMBL" id="GAA4650269.1"/>
    </source>
</evidence>
<dbReference type="RefSeq" id="WP_345196394.1">
    <property type="nucleotide sequence ID" value="NZ_BAABFL010000380.1"/>
</dbReference>
<organism evidence="1 2">
    <name type="scientific">Kistimonas scapharcae</name>
    <dbReference type="NCBI Taxonomy" id="1036133"/>
    <lineage>
        <taxon>Bacteria</taxon>
        <taxon>Pseudomonadati</taxon>
        <taxon>Pseudomonadota</taxon>
        <taxon>Gammaproteobacteria</taxon>
        <taxon>Oceanospirillales</taxon>
        <taxon>Endozoicomonadaceae</taxon>
        <taxon>Kistimonas</taxon>
    </lineage>
</organism>
<evidence type="ECO:0000313" key="2">
    <source>
        <dbReference type="Proteomes" id="UP001500604"/>
    </source>
</evidence>
<accession>A0ABP8V3W8</accession>
<gene>
    <name evidence="1" type="ORF">GCM10023116_25520</name>
</gene>
<dbReference type="Proteomes" id="UP001500604">
    <property type="component" value="Unassembled WGS sequence"/>
</dbReference>
<comment type="caution">
    <text evidence="1">The sequence shown here is derived from an EMBL/GenBank/DDBJ whole genome shotgun (WGS) entry which is preliminary data.</text>
</comment>
<dbReference type="EMBL" id="BAABFL010000380">
    <property type="protein sequence ID" value="GAA4650269.1"/>
    <property type="molecule type" value="Genomic_DNA"/>
</dbReference>